<evidence type="ECO:0000313" key="3">
    <source>
        <dbReference type="Proteomes" id="UP000320513"/>
    </source>
</evidence>
<dbReference type="AlphaFoldDB" id="A0A557XGE4"/>
<organism evidence="2 3">
    <name type="scientific">Mycobacterium helveticum</name>
    <dbReference type="NCBI Taxonomy" id="2592811"/>
    <lineage>
        <taxon>Bacteria</taxon>
        <taxon>Bacillati</taxon>
        <taxon>Actinomycetota</taxon>
        <taxon>Actinomycetes</taxon>
        <taxon>Mycobacteriales</taxon>
        <taxon>Mycobacteriaceae</taxon>
        <taxon>Mycobacterium</taxon>
    </lineage>
</organism>
<keyword evidence="1" id="KW-0472">Membrane</keyword>
<name>A0A557XGE4_9MYCO</name>
<proteinExistence type="predicted"/>
<reference evidence="2 3" key="1">
    <citation type="submission" date="2019-07" db="EMBL/GenBank/DDBJ databases">
        <title>New Mycobacterium species.</title>
        <authorList>
            <person name="Tortoli E."/>
            <person name="Ghielmetti G."/>
            <person name="Friedel U."/>
            <person name="Trovato A."/>
        </authorList>
    </citation>
    <scope>NUCLEOTIDE SEQUENCE [LARGE SCALE GENOMIC DNA]</scope>
    <source>
        <strain evidence="2 3">16-83</strain>
    </source>
</reference>
<feature type="transmembrane region" description="Helical" evidence="1">
    <location>
        <begin position="39"/>
        <end position="57"/>
    </location>
</feature>
<gene>
    <name evidence="2" type="ORF">FPZ47_21225</name>
</gene>
<comment type="caution">
    <text evidence="2">The sequence shown here is derived from an EMBL/GenBank/DDBJ whole genome shotgun (WGS) entry which is preliminary data.</text>
</comment>
<dbReference type="RefSeq" id="WP_144955111.1">
    <property type="nucleotide sequence ID" value="NZ_VMQU01000113.1"/>
</dbReference>
<protein>
    <submittedName>
        <fullName evidence="2">Uncharacterized protein</fullName>
    </submittedName>
</protein>
<keyword evidence="1" id="KW-0812">Transmembrane</keyword>
<keyword evidence="3" id="KW-1185">Reference proteome</keyword>
<dbReference type="EMBL" id="VMQU01000113">
    <property type="protein sequence ID" value="TVS84711.1"/>
    <property type="molecule type" value="Genomic_DNA"/>
</dbReference>
<dbReference type="Proteomes" id="UP000320513">
    <property type="component" value="Unassembled WGS sequence"/>
</dbReference>
<keyword evidence="1" id="KW-1133">Transmembrane helix</keyword>
<evidence type="ECO:0000313" key="2">
    <source>
        <dbReference type="EMBL" id="TVS84711.1"/>
    </source>
</evidence>
<sequence length="81" mass="8581">MTVFAAMAALLTAACVGYYVGRRTGPAPPARGRRARRTALGRLAISLIMLLAARRAASLLGFRVVAPLALLRGGVARLRTY</sequence>
<evidence type="ECO:0000256" key="1">
    <source>
        <dbReference type="SAM" id="Phobius"/>
    </source>
</evidence>
<accession>A0A557XGE4</accession>